<dbReference type="InterPro" id="IPR033053">
    <property type="entry name" value="Hir3/CABIN1"/>
</dbReference>
<dbReference type="PANTHER" id="PTHR15502">
    <property type="entry name" value="CALCINEURIN-BINDING PROTEIN CABIN 1-RELATED"/>
    <property type="match status" value="1"/>
</dbReference>
<dbReference type="PANTHER" id="PTHR15502:SF7">
    <property type="entry name" value="CALCINEURIN-BINDING PROTEIN CABIN-1"/>
    <property type="match status" value="1"/>
</dbReference>
<dbReference type="GO" id="GO:0005634">
    <property type="term" value="C:nucleus"/>
    <property type="evidence" value="ECO:0007669"/>
    <property type="project" value="UniProtKB-SubCell"/>
</dbReference>
<dbReference type="KEGG" id="dci:103515024"/>
<dbReference type="PaxDb" id="121845-A0A3Q0J9L4"/>
<protein>
    <submittedName>
        <fullName evidence="4">Calcineurin-binding protein cabin-1-like</fullName>
    </submittedName>
</protein>
<keyword evidence="2" id="KW-0539">Nucleus</keyword>
<dbReference type="AlphaFoldDB" id="A0A3Q0J9L4"/>
<evidence type="ECO:0000313" key="3">
    <source>
        <dbReference type="Proteomes" id="UP000079169"/>
    </source>
</evidence>
<reference evidence="4" key="1">
    <citation type="submission" date="2025-08" db="UniProtKB">
        <authorList>
            <consortium name="RefSeq"/>
        </authorList>
    </citation>
    <scope>IDENTIFICATION</scope>
</reference>
<dbReference type="GO" id="GO:0031491">
    <property type="term" value="F:nucleosome binding"/>
    <property type="evidence" value="ECO:0007669"/>
    <property type="project" value="TreeGrafter"/>
</dbReference>
<organism evidence="3 4">
    <name type="scientific">Diaphorina citri</name>
    <name type="common">Asian citrus psyllid</name>
    <dbReference type="NCBI Taxonomy" id="121845"/>
    <lineage>
        <taxon>Eukaryota</taxon>
        <taxon>Metazoa</taxon>
        <taxon>Ecdysozoa</taxon>
        <taxon>Arthropoda</taxon>
        <taxon>Hexapoda</taxon>
        <taxon>Insecta</taxon>
        <taxon>Pterygota</taxon>
        <taxon>Neoptera</taxon>
        <taxon>Paraneoptera</taxon>
        <taxon>Hemiptera</taxon>
        <taxon>Sternorrhyncha</taxon>
        <taxon>Psylloidea</taxon>
        <taxon>Psyllidae</taxon>
        <taxon>Diaphorininae</taxon>
        <taxon>Diaphorina</taxon>
    </lineage>
</organism>
<dbReference type="GO" id="GO:0006325">
    <property type="term" value="P:chromatin organization"/>
    <property type="evidence" value="ECO:0007669"/>
    <property type="project" value="InterPro"/>
</dbReference>
<comment type="subcellular location">
    <subcellularLocation>
        <location evidence="1">Nucleus</location>
    </subcellularLocation>
</comment>
<feature type="non-terminal residue" evidence="4">
    <location>
        <position position="1"/>
    </location>
</feature>
<gene>
    <name evidence="4" type="primary">LOC103515024</name>
</gene>
<keyword evidence="3" id="KW-1185">Reference proteome</keyword>
<evidence type="ECO:0000256" key="1">
    <source>
        <dbReference type="ARBA" id="ARBA00004123"/>
    </source>
</evidence>
<name>A0A3Q0J9L4_DIACI</name>
<dbReference type="GeneID" id="103515024"/>
<proteinExistence type="predicted"/>
<dbReference type="RefSeq" id="XP_026683643.1">
    <property type="nucleotide sequence ID" value="XM_026827842.1"/>
</dbReference>
<evidence type="ECO:0000313" key="4">
    <source>
        <dbReference type="RefSeq" id="XP_026683643.1"/>
    </source>
</evidence>
<sequence>VNTMRKPTPGIPNPASTLTTNHSRYYGYKTGPCILQGLTIQNLRLGPLKLLNFSTGLLLFKMIEVVTEDYVKYNSRLNHDNTNFHQFLQHIDQVFYCLYGHPVSKQCVRNYIKQKYYLQSHNALGVAFTYERAKQVYFFYKTTKVAEFDTLSKNYSISLDVETMFRSIIREIPEAERPDKYIELVSSGIKRNASFSEIFSQVEPRLCEELRDIYYYIGDYHFKNKVFNKAINYYLLDICVNHNRVDAWAAMTLSQQKLIEMCLNSGDTIEEADTITSDCLWTCNSFKIILSLDSTLLPLYIEYGTFAYTIAAFSSRRIKCDSVVGVMSLEQFTALEKLKTELLATCSQNFLRATQVLHRHYKYNKIENDEKWLHLYMLGDPELNSVPFDTIQHWLVLYHIVKYEESRPDLNTSAAGTDLNISTESSPEKSSDDLYYRQSCYSTRLLFIAHEYLGKRSWCCHENGE</sequence>
<evidence type="ECO:0000256" key="2">
    <source>
        <dbReference type="ARBA" id="ARBA00023242"/>
    </source>
</evidence>
<dbReference type="Proteomes" id="UP000079169">
    <property type="component" value="Unplaced"/>
</dbReference>
<dbReference type="STRING" id="121845.A0A3Q0J9L4"/>
<accession>A0A3Q0J9L4</accession>